<dbReference type="PANTHER" id="PTHR33169">
    <property type="entry name" value="PADR-FAMILY TRANSCRIPTIONAL REGULATOR"/>
    <property type="match status" value="1"/>
</dbReference>
<dbReference type="InterPro" id="IPR052509">
    <property type="entry name" value="Metal_resp_DNA-bind_regulator"/>
</dbReference>
<dbReference type="InterPro" id="IPR036388">
    <property type="entry name" value="WH-like_DNA-bd_sf"/>
</dbReference>
<reference evidence="4 5" key="1">
    <citation type="journal article" date="2015" name="Genome Announc.">
        <title>Expanding the biotechnology potential of lactobacilli through comparative genomics of 213 strains and associated genera.</title>
        <authorList>
            <person name="Sun Z."/>
            <person name="Harris H.M."/>
            <person name="McCann A."/>
            <person name="Guo C."/>
            <person name="Argimon S."/>
            <person name="Zhang W."/>
            <person name="Yang X."/>
            <person name="Jeffery I.B."/>
            <person name="Cooney J.C."/>
            <person name="Kagawa T.F."/>
            <person name="Liu W."/>
            <person name="Song Y."/>
            <person name="Salvetti E."/>
            <person name="Wrobel A."/>
            <person name="Rasinkangas P."/>
            <person name="Parkhill J."/>
            <person name="Rea M.C."/>
            <person name="O'Sullivan O."/>
            <person name="Ritari J."/>
            <person name="Douillard F.P."/>
            <person name="Paul Ross R."/>
            <person name="Yang R."/>
            <person name="Briner A.E."/>
            <person name="Felis G.E."/>
            <person name="de Vos W.M."/>
            <person name="Barrangou R."/>
            <person name="Klaenhammer T.R."/>
            <person name="Caufield P.W."/>
            <person name="Cui Y."/>
            <person name="Zhang H."/>
            <person name="O'Toole P.W."/>
        </authorList>
    </citation>
    <scope>NUCLEOTIDE SEQUENCE [LARGE SCALE GENOMIC DNA]</scope>
    <source>
        <strain evidence="4 5">LMG 23699</strain>
    </source>
</reference>
<dbReference type="Pfam" id="PF03551">
    <property type="entry name" value="PadR"/>
    <property type="match status" value="1"/>
</dbReference>
<feature type="domain" description="Transcription regulator PadR C-terminal" evidence="3">
    <location>
        <begin position="100"/>
        <end position="177"/>
    </location>
</feature>
<dbReference type="InterPro" id="IPR018309">
    <property type="entry name" value="Tscrpt_reg_PadR_C"/>
</dbReference>
<dbReference type="Gene3D" id="1.20.1280.20">
    <property type="entry name" value="HscB, C-terminal domain"/>
    <property type="match status" value="1"/>
</dbReference>
<accession>A0ABR5QEU5</accession>
<evidence type="ECO:0000256" key="1">
    <source>
        <dbReference type="ARBA" id="ARBA00023186"/>
    </source>
</evidence>
<name>A0ABR5QEU5_9LACO</name>
<keyword evidence="1" id="KW-0143">Chaperone</keyword>
<dbReference type="InterPro" id="IPR036386">
    <property type="entry name" value="HscB_C_sf"/>
</dbReference>
<feature type="domain" description="Transcription regulator PadR N-terminal" evidence="2">
    <location>
        <begin position="10"/>
        <end position="82"/>
    </location>
</feature>
<evidence type="ECO:0000313" key="4">
    <source>
        <dbReference type="EMBL" id="KRO20933.1"/>
    </source>
</evidence>
<comment type="caution">
    <text evidence="4">The sequence shown here is derived from an EMBL/GenBank/DDBJ whole genome shotgun (WGS) entry which is preliminary data.</text>
</comment>
<keyword evidence="5" id="KW-1185">Reference proteome</keyword>
<dbReference type="InterPro" id="IPR005149">
    <property type="entry name" value="Tscrpt_reg_PadR_N"/>
</dbReference>
<dbReference type="InterPro" id="IPR036390">
    <property type="entry name" value="WH_DNA-bd_sf"/>
</dbReference>
<proteinExistence type="predicted"/>
<dbReference type="Gene3D" id="1.10.10.10">
    <property type="entry name" value="Winged helix-like DNA-binding domain superfamily/Winged helix DNA-binding domain"/>
    <property type="match status" value="1"/>
</dbReference>
<dbReference type="Pfam" id="PF10400">
    <property type="entry name" value="Vir_act_alpha_C"/>
    <property type="match status" value="1"/>
</dbReference>
<dbReference type="Proteomes" id="UP000051511">
    <property type="component" value="Unassembled WGS sequence"/>
</dbReference>
<dbReference type="PANTHER" id="PTHR33169:SF26">
    <property type="entry name" value="CONSERVED PROTEIN"/>
    <property type="match status" value="1"/>
</dbReference>
<evidence type="ECO:0000259" key="3">
    <source>
        <dbReference type="Pfam" id="PF10400"/>
    </source>
</evidence>
<evidence type="ECO:0000259" key="2">
    <source>
        <dbReference type="Pfam" id="PF03551"/>
    </source>
</evidence>
<gene>
    <name evidence="4" type="ORF">IV63_GL002191</name>
</gene>
<protein>
    <submittedName>
        <fullName evidence="4">Transcription regulator</fullName>
    </submittedName>
</protein>
<organism evidence="4 5">
    <name type="scientific">Companilactobacillus crustorum</name>
    <dbReference type="NCBI Taxonomy" id="392416"/>
    <lineage>
        <taxon>Bacteria</taxon>
        <taxon>Bacillati</taxon>
        <taxon>Bacillota</taxon>
        <taxon>Bacilli</taxon>
        <taxon>Lactobacillales</taxon>
        <taxon>Lactobacillaceae</taxon>
        <taxon>Companilactobacillus</taxon>
    </lineage>
</organism>
<evidence type="ECO:0000313" key="5">
    <source>
        <dbReference type="Proteomes" id="UP000051511"/>
    </source>
</evidence>
<dbReference type="SUPFAM" id="SSF46785">
    <property type="entry name" value="Winged helix' DNA-binding domain"/>
    <property type="match status" value="1"/>
</dbReference>
<dbReference type="EMBL" id="JQCK01000009">
    <property type="protein sequence ID" value="KRO20933.1"/>
    <property type="molecule type" value="Genomic_DNA"/>
</dbReference>
<sequence>MSYLMYELFILGQLMDHPMTGYALRKAFINIMGDDQAISFGTLYPLLDKLESGNFLALSFKNTENKRPQKLATITEKGTQQFFKLLAEPVTINKQSQLTFLMKIHFLHLLDSQQQVKILKDFQEFSQQKLTRLEELREDLKDNPRMIQVDIDDGLLVKQLQILRAQAQYDWVTKLLQERKGE</sequence>